<comment type="caution">
    <text evidence="2">The sequence shown here is derived from an EMBL/GenBank/DDBJ whole genome shotgun (WGS) entry which is preliminary data.</text>
</comment>
<proteinExistence type="predicted"/>
<dbReference type="AlphaFoldDB" id="A0A6L9L2G5"/>
<keyword evidence="3" id="KW-1185">Reference proteome</keyword>
<evidence type="ECO:0000259" key="1">
    <source>
        <dbReference type="SMART" id="SM00860"/>
    </source>
</evidence>
<evidence type="ECO:0000313" key="2">
    <source>
        <dbReference type="EMBL" id="NDU94714.1"/>
    </source>
</evidence>
<accession>A0A6L9L2G5</accession>
<sequence length="163" mass="18650">MQLTRSFLYYKPPTTEENINAWEKLMSIQIPEQYRTFLLQSNGADGSAEWGFTFTNSAGEKTSDGLFWLYGIEELTGAIKEIKEDEIGGYRPGYHLDELLPIGQNYCHSSITMIGYKGDDYGKIILLDYAGYTDSTGDLMKIYLADSFEDFLQMFYKIPGYDE</sequence>
<dbReference type="Pfam" id="PF09346">
    <property type="entry name" value="SMI1_KNR4"/>
    <property type="match status" value="1"/>
</dbReference>
<organism evidence="2 3">
    <name type="scientific">Spirosoma terrae</name>
    <dbReference type="NCBI Taxonomy" id="1968276"/>
    <lineage>
        <taxon>Bacteria</taxon>
        <taxon>Pseudomonadati</taxon>
        <taxon>Bacteroidota</taxon>
        <taxon>Cytophagia</taxon>
        <taxon>Cytophagales</taxon>
        <taxon>Cytophagaceae</taxon>
        <taxon>Spirosoma</taxon>
    </lineage>
</organism>
<gene>
    <name evidence="2" type="ORF">GK108_07505</name>
</gene>
<reference evidence="2 3" key="1">
    <citation type="submission" date="2020-02" db="EMBL/GenBank/DDBJ databases">
        <title>Draft genome sequence of two Spirosoma agri KCTC 52727 and Spirosoma terrae KCTC 52035.</title>
        <authorList>
            <person name="Rojas J."/>
            <person name="Ambika Manirajan B."/>
            <person name="Suarez C."/>
            <person name="Ratering S."/>
            <person name="Schnell S."/>
        </authorList>
    </citation>
    <scope>NUCLEOTIDE SEQUENCE [LARGE SCALE GENOMIC DNA]</scope>
    <source>
        <strain evidence="2 3">KCTC 52035</strain>
    </source>
</reference>
<evidence type="ECO:0000313" key="3">
    <source>
        <dbReference type="Proteomes" id="UP000474175"/>
    </source>
</evidence>
<dbReference type="Proteomes" id="UP000474175">
    <property type="component" value="Unassembled WGS sequence"/>
</dbReference>
<dbReference type="RefSeq" id="WP_163945156.1">
    <property type="nucleotide sequence ID" value="NZ_JAAFZH010000002.1"/>
</dbReference>
<feature type="domain" description="Knr4/Smi1-like" evidence="1">
    <location>
        <begin position="13"/>
        <end position="154"/>
    </location>
</feature>
<dbReference type="InterPro" id="IPR037883">
    <property type="entry name" value="Knr4/Smi1-like_sf"/>
</dbReference>
<dbReference type="SMART" id="SM00860">
    <property type="entry name" value="SMI1_KNR4"/>
    <property type="match status" value="1"/>
</dbReference>
<dbReference type="SUPFAM" id="SSF160631">
    <property type="entry name" value="SMI1/KNR4-like"/>
    <property type="match status" value="1"/>
</dbReference>
<dbReference type="Gene3D" id="3.40.1580.10">
    <property type="entry name" value="SMI1/KNR4-like"/>
    <property type="match status" value="1"/>
</dbReference>
<name>A0A6L9L2G5_9BACT</name>
<dbReference type="InterPro" id="IPR018958">
    <property type="entry name" value="Knr4/Smi1-like_dom"/>
</dbReference>
<protein>
    <submittedName>
        <fullName evidence="2">SMI1/KNR4 family protein</fullName>
    </submittedName>
</protein>
<dbReference type="EMBL" id="JAAFZH010000002">
    <property type="protein sequence ID" value="NDU94714.1"/>
    <property type="molecule type" value="Genomic_DNA"/>
</dbReference>